<feature type="region of interest" description="Disordered" evidence="1">
    <location>
        <begin position="60"/>
        <end position="92"/>
    </location>
</feature>
<sequence length="165" mass="17689">MTDPLNLEPPDGDYVRYIESLQKRGTGSLKPLEPEDFMGGTEVPEKSAPSLKSLLKTLHIPGTSGEDESRRKALARMEEASRGATQSPAALPARKAKVDPALKFVSTAFAMFGLIGIVAGADSGDEAPIIFGVFAILISAFLQLNGRFGTTSRTTGTRRPRGDRR</sequence>
<name>A0A6I1EQU8_9BURK</name>
<keyword evidence="2" id="KW-0812">Transmembrane</keyword>
<accession>A0A6I1EQU8</accession>
<evidence type="ECO:0000313" key="4">
    <source>
        <dbReference type="Proteomes" id="UP000430564"/>
    </source>
</evidence>
<reference evidence="3 4" key="1">
    <citation type="submission" date="2019-10" db="EMBL/GenBank/DDBJ databases">
        <title>Genome diversity of Sutterella seckii.</title>
        <authorList>
            <person name="Chaplin A.V."/>
            <person name="Sokolova S.R."/>
            <person name="Mosin K.A."/>
            <person name="Ivanova E.L."/>
            <person name="Kochetkova T.O."/>
            <person name="Goltsov A.Y."/>
            <person name="Trofimov D.Y."/>
            <person name="Efimov B.A."/>
        </authorList>
    </citation>
    <scope>NUCLEOTIDE SEQUENCE [LARGE SCALE GENOMIC DNA]</scope>
    <source>
        <strain evidence="3 4">ASD393</strain>
    </source>
</reference>
<proteinExistence type="predicted"/>
<feature type="transmembrane region" description="Helical" evidence="2">
    <location>
        <begin position="101"/>
        <end position="121"/>
    </location>
</feature>
<dbReference type="Proteomes" id="UP000430564">
    <property type="component" value="Unassembled WGS sequence"/>
</dbReference>
<organism evidence="3 4">
    <name type="scientific">Sutterella seckii</name>
    <dbReference type="NCBI Taxonomy" id="1944635"/>
    <lineage>
        <taxon>Bacteria</taxon>
        <taxon>Pseudomonadati</taxon>
        <taxon>Pseudomonadota</taxon>
        <taxon>Betaproteobacteria</taxon>
        <taxon>Burkholderiales</taxon>
        <taxon>Sutterellaceae</taxon>
        <taxon>Sutterella</taxon>
    </lineage>
</organism>
<keyword evidence="2" id="KW-1133">Transmembrane helix</keyword>
<dbReference type="OrthoDB" id="9156183at2"/>
<evidence type="ECO:0000256" key="2">
    <source>
        <dbReference type="SAM" id="Phobius"/>
    </source>
</evidence>
<gene>
    <name evidence="3" type="ORF">GBM95_01270</name>
</gene>
<feature type="region of interest" description="Disordered" evidence="1">
    <location>
        <begin position="25"/>
        <end position="47"/>
    </location>
</feature>
<evidence type="ECO:0000256" key="1">
    <source>
        <dbReference type="SAM" id="MobiDB-lite"/>
    </source>
</evidence>
<evidence type="ECO:0000313" key="3">
    <source>
        <dbReference type="EMBL" id="KAB7662955.1"/>
    </source>
</evidence>
<evidence type="ECO:0008006" key="5">
    <source>
        <dbReference type="Google" id="ProtNLM"/>
    </source>
</evidence>
<dbReference type="RefSeq" id="WP_152157433.1">
    <property type="nucleotide sequence ID" value="NZ_WEHX01000003.1"/>
</dbReference>
<feature type="compositionally biased region" description="Basic and acidic residues" evidence="1">
    <location>
        <begin position="67"/>
        <end position="81"/>
    </location>
</feature>
<dbReference type="AlphaFoldDB" id="A0A6I1EQU8"/>
<protein>
    <recommendedName>
        <fullName evidence="5">DUF2335 domain-containing protein</fullName>
    </recommendedName>
</protein>
<feature type="transmembrane region" description="Helical" evidence="2">
    <location>
        <begin position="127"/>
        <end position="144"/>
    </location>
</feature>
<comment type="caution">
    <text evidence="3">The sequence shown here is derived from an EMBL/GenBank/DDBJ whole genome shotgun (WGS) entry which is preliminary data.</text>
</comment>
<dbReference type="EMBL" id="WEHX01000003">
    <property type="protein sequence ID" value="KAB7662955.1"/>
    <property type="molecule type" value="Genomic_DNA"/>
</dbReference>
<keyword evidence="2" id="KW-0472">Membrane</keyword>